<evidence type="ECO:0000256" key="3">
    <source>
        <dbReference type="ARBA" id="ARBA00022512"/>
    </source>
</evidence>
<dbReference type="InterPro" id="IPR000743">
    <property type="entry name" value="Glyco_hydro_28"/>
</dbReference>
<dbReference type="OrthoDB" id="187139at2759"/>
<dbReference type="GO" id="GO:0004650">
    <property type="term" value="F:polygalacturonase activity"/>
    <property type="evidence" value="ECO:0007669"/>
    <property type="project" value="InterPro"/>
</dbReference>
<dbReference type="InterPro" id="IPR006626">
    <property type="entry name" value="PbH1"/>
</dbReference>
<dbReference type="AlphaFoldDB" id="A0A6P5FU23"/>
<evidence type="ECO:0000256" key="6">
    <source>
        <dbReference type="ARBA" id="ARBA00023295"/>
    </source>
</evidence>
<dbReference type="InterPro" id="IPR012334">
    <property type="entry name" value="Pectin_lyas_fold"/>
</dbReference>
<comment type="similarity">
    <text evidence="2 8">Belongs to the glycosyl hydrolase 28 family.</text>
</comment>
<dbReference type="SUPFAM" id="SSF51126">
    <property type="entry name" value="Pectin lyase-like"/>
    <property type="match status" value="1"/>
</dbReference>
<evidence type="ECO:0000313" key="10">
    <source>
        <dbReference type="Proteomes" id="UP000515123"/>
    </source>
</evidence>
<protein>
    <submittedName>
        <fullName evidence="11">Polygalacturonase At1g48100-like isoform X1</fullName>
    </submittedName>
</protein>
<evidence type="ECO:0000256" key="8">
    <source>
        <dbReference type="RuleBase" id="RU361169"/>
    </source>
</evidence>
<feature type="signal peptide" evidence="9">
    <location>
        <begin position="1"/>
        <end position="28"/>
    </location>
</feature>
<dbReference type="PANTHER" id="PTHR31375">
    <property type="match status" value="1"/>
</dbReference>
<keyword evidence="4" id="KW-0964">Secreted</keyword>
<dbReference type="RefSeq" id="XP_020099167.1">
    <property type="nucleotide sequence ID" value="XM_020243578.1"/>
</dbReference>
<dbReference type="GeneID" id="109717703"/>
<evidence type="ECO:0000313" key="11">
    <source>
        <dbReference type="RefSeq" id="XP_020099167.1"/>
    </source>
</evidence>
<comment type="subcellular location">
    <subcellularLocation>
        <location evidence="1">Secreted</location>
        <location evidence="1">Cell wall</location>
    </subcellularLocation>
</comment>
<keyword evidence="6 8" id="KW-0326">Glycosidase</keyword>
<keyword evidence="5 8" id="KW-0378">Hydrolase</keyword>
<evidence type="ECO:0000256" key="2">
    <source>
        <dbReference type="ARBA" id="ARBA00008834"/>
    </source>
</evidence>
<dbReference type="Proteomes" id="UP000515123">
    <property type="component" value="Linkage group 11"/>
</dbReference>
<reference evidence="10" key="1">
    <citation type="journal article" date="2015" name="Nat. Genet.">
        <title>The pineapple genome and the evolution of CAM photosynthesis.</title>
        <authorList>
            <person name="Ming R."/>
            <person name="VanBuren R."/>
            <person name="Wai C.M."/>
            <person name="Tang H."/>
            <person name="Schatz M.C."/>
            <person name="Bowers J.E."/>
            <person name="Lyons E."/>
            <person name="Wang M.L."/>
            <person name="Chen J."/>
            <person name="Biggers E."/>
            <person name="Zhang J."/>
            <person name="Huang L."/>
            <person name="Zhang L."/>
            <person name="Miao W."/>
            <person name="Zhang J."/>
            <person name="Ye Z."/>
            <person name="Miao C."/>
            <person name="Lin Z."/>
            <person name="Wang H."/>
            <person name="Zhou H."/>
            <person name="Yim W.C."/>
            <person name="Priest H.D."/>
            <person name="Zheng C."/>
            <person name="Woodhouse M."/>
            <person name="Edger P.P."/>
            <person name="Guyot R."/>
            <person name="Guo H.B."/>
            <person name="Guo H."/>
            <person name="Zheng G."/>
            <person name="Singh R."/>
            <person name="Sharma A."/>
            <person name="Min X."/>
            <person name="Zheng Y."/>
            <person name="Lee H."/>
            <person name="Gurtowski J."/>
            <person name="Sedlazeck F.J."/>
            <person name="Harkess A."/>
            <person name="McKain M.R."/>
            <person name="Liao Z."/>
            <person name="Fang J."/>
            <person name="Liu J."/>
            <person name="Zhang X."/>
            <person name="Zhang Q."/>
            <person name="Hu W."/>
            <person name="Qin Y."/>
            <person name="Wang K."/>
            <person name="Chen L.Y."/>
            <person name="Shirley N."/>
            <person name="Lin Y.R."/>
            <person name="Liu L.Y."/>
            <person name="Hernandez A.G."/>
            <person name="Wright C.L."/>
            <person name="Bulone V."/>
            <person name="Tuskan G.A."/>
            <person name="Heath K."/>
            <person name="Zee F."/>
            <person name="Moore P.H."/>
            <person name="Sunkar R."/>
            <person name="Leebens-Mack J.H."/>
            <person name="Mockler T."/>
            <person name="Bennetzen J.L."/>
            <person name="Freeling M."/>
            <person name="Sankoff D."/>
            <person name="Paterson A.H."/>
            <person name="Zhu X."/>
            <person name="Yang X."/>
            <person name="Smith J.A."/>
            <person name="Cushman J.C."/>
            <person name="Paull R.E."/>
            <person name="Yu Q."/>
        </authorList>
    </citation>
    <scope>NUCLEOTIDE SEQUENCE [LARGE SCALE GENOMIC DNA]</scope>
    <source>
        <strain evidence="10">cv. F153</strain>
    </source>
</reference>
<keyword evidence="3" id="KW-0134">Cell wall</keyword>
<evidence type="ECO:0000256" key="5">
    <source>
        <dbReference type="ARBA" id="ARBA00022801"/>
    </source>
</evidence>
<proteinExistence type="inferred from homology"/>
<dbReference type="GO" id="GO:0071555">
    <property type="term" value="P:cell wall organization"/>
    <property type="evidence" value="ECO:0007669"/>
    <property type="project" value="UniProtKB-KW"/>
</dbReference>
<reference evidence="11" key="2">
    <citation type="submission" date="2025-08" db="UniProtKB">
        <authorList>
            <consortium name="RefSeq"/>
        </authorList>
    </citation>
    <scope>IDENTIFICATION</scope>
    <source>
        <tissue evidence="11">Leaf</tissue>
    </source>
</reference>
<keyword evidence="10" id="KW-1185">Reference proteome</keyword>
<name>A0A6P5FU23_ANACO</name>
<evidence type="ECO:0000256" key="9">
    <source>
        <dbReference type="SAM" id="SignalP"/>
    </source>
</evidence>
<dbReference type="InterPro" id="IPR011050">
    <property type="entry name" value="Pectin_lyase_fold/virulence"/>
</dbReference>
<dbReference type="Gene3D" id="2.160.20.10">
    <property type="entry name" value="Single-stranded right-handed beta-helix, Pectin lyase-like"/>
    <property type="match status" value="1"/>
</dbReference>
<evidence type="ECO:0000256" key="4">
    <source>
        <dbReference type="ARBA" id="ARBA00022525"/>
    </source>
</evidence>
<keyword evidence="7" id="KW-0961">Cell wall biogenesis/degradation</keyword>
<keyword evidence="9" id="KW-0732">Signal</keyword>
<feature type="chain" id="PRO_5027699964" evidence="9">
    <location>
        <begin position="29"/>
        <end position="465"/>
    </location>
</feature>
<dbReference type="Pfam" id="PF00295">
    <property type="entry name" value="Glyco_hydro_28"/>
    <property type="match status" value="1"/>
</dbReference>
<sequence>MANQSYSLVCHLLILLAFSNIIIPSISSVKRQEKPGRTDKHEDYGGASRDFKHILRKDYLRNYSSPPPRYGSRIYSVLSFGAAGDGASDDSKALVSAWKAACKVSKATIEIPTGYNFLIKPVTLQGPCMPHLILQIDGTLLAPSSTSAWPKYNLLQWLNFKWLHDFTIQGSGTLDGQGSQLRNTSQFHQSPKAKPETRPTVIRFYKSYNITVRNIRIVNSPQCHLKFDSSRGIKVKSLTISSSQDSPNTDGIHLQNTRDVEIKNSNIGCGDDCVSIQTGCSNIHIHNVNCNPGHGISLGGLGRSNSLACVSDVSVDNINVQNALSGVRIKTWQGGVGSVRNVTFSNVKVSNVEIPIVIDQYYCNKKSCKNKTDAVAISDITYKGISGTYSFQPMHLACSDSTPCSGLNLINVKLSPENNSQALQKPFCWKSYGKAYGLFDPSSVGCLQRNDRLSKTLTKSHNNTC</sequence>
<dbReference type="SMART" id="SM00710">
    <property type="entry name" value="PbH1"/>
    <property type="match status" value="5"/>
</dbReference>
<accession>A0A6P5FU23</accession>
<gene>
    <name evidence="11" type="primary">LOC109717703</name>
</gene>
<organism evidence="10 11">
    <name type="scientific">Ananas comosus</name>
    <name type="common">Pineapple</name>
    <name type="synonym">Ananas ananas</name>
    <dbReference type="NCBI Taxonomy" id="4615"/>
    <lineage>
        <taxon>Eukaryota</taxon>
        <taxon>Viridiplantae</taxon>
        <taxon>Streptophyta</taxon>
        <taxon>Embryophyta</taxon>
        <taxon>Tracheophyta</taxon>
        <taxon>Spermatophyta</taxon>
        <taxon>Magnoliopsida</taxon>
        <taxon>Liliopsida</taxon>
        <taxon>Poales</taxon>
        <taxon>Bromeliaceae</taxon>
        <taxon>Bromelioideae</taxon>
        <taxon>Ananas</taxon>
    </lineage>
</organism>
<evidence type="ECO:0000256" key="7">
    <source>
        <dbReference type="ARBA" id="ARBA00023316"/>
    </source>
</evidence>
<dbReference type="GO" id="GO:0005975">
    <property type="term" value="P:carbohydrate metabolic process"/>
    <property type="evidence" value="ECO:0007669"/>
    <property type="project" value="InterPro"/>
</dbReference>
<evidence type="ECO:0000256" key="1">
    <source>
        <dbReference type="ARBA" id="ARBA00004191"/>
    </source>
</evidence>